<protein>
    <submittedName>
        <fullName evidence="2">CheW protein</fullName>
    </submittedName>
</protein>
<dbReference type="EMBL" id="HG917868">
    <property type="protein sequence ID" value="CDM68708.1"/>
    <property type="molecule type" value="Genomic_DNA"/>
</dbReference>
<dbReference type="Pfam" id="PF01584">
    <property type="entry name" value="CheW"/>
    <property type="match status" value="1"/>
</dbReference>
<keyword evidence="3" id="KW-1185">Reference proteome</keyword>
<gene>
    <name evidence="2" type="ORF">CM240_1550</name>
</gene>
<dbReference type="InterPro" id="IPR036061">
    <property type="entry name" value="CheW-like_dom_sf"/>
</dbReference>
<dbReference type="eggNOG" id="COG0835">
    <property type="taxonomic scope" value="Bacteria"/>
</dbReference>
<dbReference type="InterPro" id="IPR039315">
    <property type="entry name" value="CheW"/>
</dbReference>
<organism evidence="2 3">
    <name type="scientific">Clostridium bornimense</name>
    <dbReference type="NCBI Taxonomy" id="1216932"/>
    <lineage>
        <taxon>Bacteria</taxon>
        <taxon>Bacillati</taxon>
        <taxon>Bacillota</taxon>
        <taxon>Clostridia</taxon>
        <taxon>Eubacteriales</taxon>
        <taxon>Clostridiaceae</taxon>
        <taxon>Clostridium</taxon>
    </lineage>
</organism>
<dbReference type="HOGENOM" id="CLU_048995_3_4_9"/>
<feature type="domain" description="CheW-like" evidence="1">
    <location>
        <begin position="5"/>
        <end position="147"/>
    </location>
</feature>
<dbReference type="AlphaFoldDB" id="W6RWG0"/>
<evidence type="ECO:0000313" key="3">
    <source>
        <dbReference type="Proteomes" id="UP000019426"/>
    </source>
</evidence>
<accession>W6RWG0</accession>
<dbReference type="SMART" id="SM00260">
    <property type="entry name" value="CheW"/>
    <property type="match status" value="1"/>
</dbReference>
<dbReference type="GO" id="GO:0006935">
    <property type="term" value="P:chemotaxis"/>
    <property type="evidence" value="ECO:0007669"/>
    <property type="project" value="InterPro"/>
</dbReference>
<dbReference type="InterPro" id="IPR002545">
    <property type="entry name" value="CheW-lke_dom"/>
</dbReference>
<dbReference type="OrthoDB" id="9794382at2"/>
<dbReference type="PATRIC" id="fig|1216932.3.peg.1542"/>
<dbReference type="SUPFAM" id="SSF50341">
    <property type="entry name" value="CheW-like"/>
    <property type="match status" value="1"/>
</dbReference>
<dbReference type="Proteomes" id="UP000019426">
    <property type="component" value="Chromosome M2/40_rep1"/>
</dbReference>
<dbReference type="GO" id="GO:0007165">
    <property type="term" value="P:signal transduction"/>
    <property type="evidence" value="ECO:0007669"/>
    <property type="project" value="InterPro"/>
</dbReference>
<dbReference type="KEGG" id="clt:CM240_1550"/>
<reference evidence="2 3" key="1">
    <citation type="submission" date="2013-11" db="EMBL/GenBank/DDBJ databases">
        <title>Complete genome sequence of Clostridum sp. M2/40.</title>
        <authorList>
            <person name="Wibberg D."/>
            <person name="Puehler A."/>
            <person name="Schlueter A."/>
        </authorList>
    </citation>
    <scope>NUCLEOTIDE SEQUENCE [LARGE SCALE GENOMIC DNA]</scope>
    <source>
        <strain evidence="3">M2/40</strain>
    </source>
</reference>
<evidence type="ECO:0000259" key="1">
    <source>
        <dbReference type="PROSITE" id="PS50851"/>
    </source>
</evidence>
<dbReference type="Gene3D" id="2.40.50.180">
    <property type="entry name" value="CheA-289, Domain 4"/>
    <property type="match status" value="1"/>
</dbReference>
<proteinExistence type="predicted"/>
<dbReference type="RefSeq" id="WP_044037996.1">
    <property type="nucleotide sequence ID" value="NZ_HG917868.1"/>
</dbReference>
<dbReference type="GO" id="GO:0005829">
    <property type="term" value="C:cytosol"/>
    <property type="evidence" value="ECO:0007669"/>
    <property type="project" value="TreeGrafter"/>
</dbReference>
<dbReference type="PANTHER" id="PTHR22617:SF23">
    <property type="entry name" value="CHEMOTAXIS PROTEIN CHEW"/>
    <property type="match status" value="1"/>
</dbReference>
<name>W6RWG0_9CLOT</name>
<dbReference type="PROSITE" id="PS50851">
    <property type="entry name" value="CHEW"/>
    <property type="match status" value="1"/>
</dbReference>
<dbReference type="STRING" id="1216932.CM240_1550"/>
<sequence>MSNKEMKILIFLINDEYFGIDIMEVERILSFSPLTEIPDSPNFIEGVINYEGNILPIINLKKKFSMNNIVGSNEDETKIIVSKQDQCKYGVMVDLVSEVKDISMDIVEETPEIVKGISERYIKGLIKLEDKIVILLNLYTILTDDEKKLL</sequence>
<evidence type="ECO:0000313" key="2">
    <source>
        <dbReference type="EMBL" id="CDM68708.1"/>
    </source>
</evidence>
<dbReference type="Gene3D" id="2.30.30.40">
    <property type="entry name" value="SH3 Domains"/>
    <property type="match status" value="1"/>
</dbReference>
<dbReference type="PANTHER" id="PTHR22617">
    <property type="entry name" value="CHEMOTAXIS SENSOR HISTIDINE KINASE-RELATED"/>
    <property type="match status" value="1"/>
</dbReference>